<evidence type="ECO:0000256" key="1">
    <source>
        <dbReference type="ARBA" id="ARBA00004651"/>
    </source>
</evidence>
<feature type="transmembrane region" description="Helical" evidence="6">
    <location>
        <begin position="305"/>
        <end position="325"/>
    </location>
</feature>
<organism evidence="8 9">
    <name type="scientific">Eubacterium plexicaudatum ASF492</name>
    <dbReference type="NCBI Taxonomy" id="1235802"/>
    <lineage>
        <taxon>Bacteria</taxon>
        <taxon>Bacillati</taxon>
        <taxon>Bacillota</taxon>
        <taxon>Clostridia</taxon>
        <taxon>Eubacteriales</taxon>
        <taxon>Eubacteriaceae</taxon>
        <taxon>Eubacterium</taxon>
    </lineage>
</organism>
<keyword evidence="9" id="KW-1185">Reference proteome</keyword>
<evidence type="ECO:0000256" key="3">
    <source>
        <dbReference type="ARBA" id="ARBA00022692"/>
    </source>
</evidence>
<accession>N2ATF4</accession>
<feature type="transmembrane region" description="Helical" evidence="6">
    <location>
        <begin position="7"/>
        <end position="30"/>
    </location>
</feature>
<evidence type="ECO:0000259" key="7">
    <source>
        <dbReference type="PROSITE" id="PS50850"/>
    </source>
</evidence>
<comment type="subcellular location">
    <subcellularLocation>
        <location evidence="1">Cell membrane</location>
        <topology evidence="1">Multi-pass membrane protein</topology>
    </subcellularLocation>
</comment>
<feature type="transmembrane region" description="Helical" evidence="6">
    <location>
        <begin position="141"/>
        <end position="167"/>
    </location>
</feature>
<keyword evidence="5 6" id="KW-0472">Membrane</keyword>
<dbReference type="STRING" id="1235802.C823_01697"/>
<keyword evidence="4 6" id="KW-1133">Transmembrane helix</keyword>
<evidence type="ECO:0000313" key="9">
    <source>
        <dbReference type="Proteomes" id="UP000012589"/>
    </source>
</evidence>
<dbReference type="GO" id="GO:0022857">
    <property type="term" value="F:transmembrane transporter activity"/>
    <property type="evidence" value="ECO:0007669"/>
    <property type="project" value="InterPro"/>
</dbReference>
<evidence type="ECO:0000256" key="6">
    <source>
        <dbReference type="SAM" id="Phobius"/>
    </source>
</evidence>
<feature type="transmembrane region" description="Helical" evidence="6">
    <location>
        <begin position="268"/>
        <end position="293"/>
    </location>
</feature>
<dbReference type="HOGENOM" id="CLU_001265_59_7_9"/>
<feature type="transmembrane region" description="Helical" evidence="6">
    <location>
        <begin position="110"/>
        <end position="129"/>
    </location>
</feature>
<feature type="transmembrane region" description="Helical" evidence="6">
    <location>
        <begin position="229"/>
        <end position="248"/>
    </location>
</feature>
<dbReference type="InterPro" id="IPR036259">
    <property type="entry name" value="MFS_trans_sf"/>
</dbReference>
<name>N2ATF4_9FIRM</name>
<feature type="transmembrane region" description="Helical" evidence="6">
    <location>
        <begin position="50"/>
        <end position="72"/>
    </location>
</feature>
<feature type="domain" description="Major facilitator superfamily (MFS) profile" evidence="7">
    <location>
        <begin position="6"/>
        <end position="359"/>
    </location>
</feature>
<dbReference type="OrthoDB" id="9793415at2"/>
<dbReference type="InterPro" id="IPR011701">
    <property type="entry name" value="MFS"/>
</dbReference>
<dbReference type="PANTHER" id="PTHR11360:SF317">
    <property type="entry name" value="MAJOR FACILITATOR SUPERFAMILY (MFS) PROFILE DOMAIN-CONTAINING PROTEIN-RELATED"/>
    <property type="match status" value="1"/>
</dbReference>
<feature type="transmembrane region" description="Helical" evidence="6">
    <location>
        <begin position="84"/>
        <end position="104"/>
    </location>
</feature>
<dbReference type="AlphaFoldDB" id="N2ATF4"/>
<dbReference type="PATRIC" id="fig|1235802.3.peg.1802"/>
<evidence type="ECO:0000313" key="8">
    <source>
        <dbReference type="EMBL" id="EMZ29733.1"/>
    </source>
</evidence>
<protein>
    <recommendedName>
        <fullName evidence="7">Major facilitator superfamily (MFS) profile domain-containing protein</fullName>
    </recommendedName>
</protein>
<dbReference type="EMBL" id="AQFT01000054">
    <property type="protein sequence ID" value="EMZ29733.1"/>
    <property type="molecule type" value="Genomic_DNA"/>
</dbReference>
<evidence type="ECO:0000256" key="5">
    <source>
        <dbReference type="ARBA" id="ARBA00023136"/>
    </source>
</evidence>
<dbReference type="Pfam" id="PF07690">
    <property type="entry name" value="MFS_1"/>
    <property type="match status" value="1"/>
</dbReference>
<reference evidence="8 9" key="1">
    <citation type="journal article" date="2014" name="Genome Announc.">
        <title>Draft genome sequences of the altered schaedler flora, a defined bacterial community from gnotobiotic mice.</title>
        <authorList>
            <person name="Wannemuehler M.J."/>
            <person name="Overstreet A.M."/>
            <person name="Ward D.V."/>
            <person name="Phillips G.J."/>
        </authorList>
    </citation>
    <scope>NUCLEOTIDE SEQUENCE [LARGE SCALE GENOMIC DNA]</scope>
    <source>
        <strain evidence="8 9">ASF492</strain>
    </source>
</reference>
<dbReference type="eggNOG" id="COG2223">
    <property type="taxonomic scope" value="Bacteria"/>
</dbReference>
<feature type="transmembrane region" description="Helical" evidence="6">
    <location>
        <begin position="173"/>
        <end position="194"/>
    </location>
</feature>
<evidence type="ECO:0000256" key="4">
    <source>
        <dbReference type="ARBA" id="ARBA00022989"/>
    </source>
</evidence>
<keyword evidence="2" id="KW-0813">Transport</keyword>
<dbReference type="GO" id="GO:0005886">
    <property type="term" value="C:plasma membrane"/>
    <property type="evidence" value="ECO:0007669"/>
    <property type="project" value="UniProtKB-SubCell"/>
</dbReference>
<dbReference type="InterPro" id="IPR020846">
    <property type="entry name" value="MFS_dom"/>
</dbReference>
<feature type="transmembrane region" description="Helical" evidence="6">
    <location>
        <begin position="337"/>
        <end position="356"/>
    </location>
</feature>
<dbReference type="Proteomes" id="UP000012589">
    <property type="component" value="Unassembled WGS sequence"/>
</dbReference>
<dbReference type="PROSITE" id="PS50850">
    <property type="entry name" value="MFS"/>
    <property type="match status" value="1"/>
</dbReference>
<dbReference type="Gene3D" id="1.20.1250.20">
    <property type="entry name" value="MFS general substrate transporter like domains"/>
    <property type="match status" value="1"/>
</dbReference>
<dbReference type="SUPFAM" id="SSF103473">
    <property type="entry name" value="MFS general substrate transporter"/>
    <property type="match status" value="1"/>
</dbReference>
<sequence>MNYTKRRWLVLVASCLINLCIGALYAWSVFASPMAEHISKVQNLSGDQAIIASSIAIVFSIANVVGPITMIGGGKFVSTLGPRMVILIGGIWFGIGMIICGFSTGVPMLIVGFGLCCGLAMGMTYGCKVSNCVKFFPDKRGLAGGLATASYGLSSVLVPLFANVIIAKMDVTMAFKILGIAIVILVFFASMFVVPCPEGFLPKGYLSPQNTGVGAGKDYTWKEMLRTPVFYVMIVMMCCGAFMGMMIISQASPIAQYQVMMNASNAAVVVSVLALFNTGGRILGGFMGIYPGFTNQQFGAKYSGVNYGIMFIGFAIAGFCAPMIIGKIYMAAGTYSIAYVVAMGLSLLGILLSFVYRKM</sequence>
<gene>
    <name evidence="8" type="ORF">C823_01697</name>
</gene>
<keyword evidence="3 6" id="KW-0812">Transmembrane</keyword>
<dbReference type="PANTHER" id="PTHR11360">
    <property type="entry name" value="MONOCARBOXYLATE TRANSPORTER"/>
    <property type="match status" value="1"/>
</dbReference>
<comment type="caution">
    <text evidence="8">The sequence shown here is derived from an EMBL/GenBank/DDBJ whole genome shotgun (WGS) entry which is preliminary data.</text>
</comment>
<dbReference type="InterPro" id="IPR050327">
    <property type="entry name" value="Proton-linked_MCT"/>
</dbReference>
<proteinExistence type="predicted"/>
<evidence type="ECO:0000256" key="2">
    <source>
        <dbReference type="ARBA" id="ARBA00022448"/>
    </source>
</evidence>